<evidence type="ECO:0000256" key="1">
    <source>
        <dbReference type="SAM" id="Phobius"/>
    </source>
</evidence>
<keyword evidence="1" id="KW-1133">Transmembrane helix</keyword>
<feature type="transmembrane region" description="Helical" evidence="1">
    <location>
        <begin position="24"/>
        <end position="44"/>
    </location>
</feature>
<organism evidence="2 3">
    <name type="scientific">Dermatophilus congolensis</name>
    <dbReference type="NCBI Taxonomy" id="1863"/>
    <lineage>
        <taxon>Bacteria</taxon>
        <taxon>Bacillati</taxon>
        <taxon>Actinomycetota</taxon>
        <taxon>Actinomycetes</taxon>
        <taxon>Micrococcales</taxon>
        <taxon>Dermatophilaceae</taxon>
        <taxon>Dermatophilus</taxon>
    </lineage>
</organism>
<dbReference type="GeneID" id="63460603"/>
<reference evidence="2 3" key="1">
    <citation type="submission" date="2017-06" db="EMBL/GenBank/DDBJ databases">
        <authorList>
            <consortium name="Pathogen Informatics"/>
        </authorList>
    </citation>
    <scope>NUCLEOTIDE SEQUENCE [LARGE SCALE GENOMIC DNA]</scope>
    <source>
        <strain evidence="2 3">NCTC13039</strain>
    </source>
</reference>
<evidence type="ECO:0000313" key="2">
    <source>
        <dbReference type="EMBL" id="SNV23705.1"/>
    </source>
</evidence>
<evidence type="ECO:0000313" key="3">
    <source>
        <dbReference type="Proteomes" id="UP000242637"/>
    </source>
</evidence>
<dbReference type="Proteomes" id="UP000242637">
    <property type="component" value="Chromosome 1"/>
</dbReference>
<dbReference type="STRING" id="1121387.GCA_000429885_00244"/>
<gene>
    <name evidence="2" type="ORF">SAMEA4475696_01874</name>
</gene>
<keyword evidence="3" id="KW-1185">Reference proteome</keyword>
<proteinExistence type="predicted"/>
<accession>A0A239VN37</accession>
<protein>
    <submittedName>
        <fullName evidence="2">Uncharacterized protein</fullName>
    </submittedName>
</protein>
<dbReference type="RefSeq" id="WP_154657555.1">
    <property type="nucleotide sequence ID" value="NZ_LT906453.1"/>
</dbReference>
<keyword evidence="1" id="KW-0472">Membrane</keyword>
<dbReference type="EMBL" id="LT906453">
    <property type="protein sequence ID" value="SNV23705.1"/>
    <property type="molecule type" value="Genomic_DNA"/>
</dbReference>
<dbReference type="KEGG" id="dco:SAMEA4475696_1874"/>
<sequence length="79" mass="8513">MSSSNPKSLTKYFGLDSSPAGSELNAFSVIALLVISVTLVLLAWNLREDAIQSAILFMASGAVISRTIRDLTSFFSKRS</sequence>
<name>A0A239VN37_9MICO</name>
<dbReference type="AlphaFoldDB" id="A0A239VN37"/>
<keyword evidence="1" id="KW-0812">Transmembrane</keyword>